<organism evidence="2 3">
    <name type="scientific">Nonomuraea cypriaca</name>
    <dbReference type="NCBI Taxonomy" id="1187855"/>
    <lineage>
        <taxon>Bacteria</taxon>
        <taxon>Bacillati</taxon>
        <taxon>Actinomycetota</taxon>
        <taxon>Actinomycetes</taxon>
        <taxon>Streptosporangiales</taxon>
        <taxon>Streptosporangiaceae</taxon>
        <taxon>Nonomuraea</taxon>
    </lineage>
</organism>
<evidence type="ECO:0000259" key="1">
    <source>
        <dbReference type="PROSITE" id="PS51819"/>
    </source>
</evidence>
<dbReference type="RefSeq" id="WP_195900791.1">
    <property type="nucleotide sequence ID" value="NZ_JADOGI010000181.1"/>
</dbReference>
<feature type="domain" description="VOC" evidence="1">
    <location>
        <begin position="4"/>
        <end position="125"/>
    </location>
</feature>
<keyword evidence="3" id="KW-1185">Reference proteome</keyword>
<gene>
    <name evidence="2" type="ORF">ITP53_40635</name>
</gene>
<comment type="caution">
    <text evidence="2">The sequence shown here is derived from an EMBL/GenBank/DDBJ whole genome shotgun (WGS) entry which is preliminary data.</text>
</comment>
<dbReference type="AlphaFoldDB" id="A0A931AJY5"/>
<dbReference type="Pfam" id="PF00903">
    <property type="entry name" value="Glyoxalase"/>
    <property type="match status" value="1"/>
</dbReference>
<dbReference type="Proteomes" id="UP000605361">
    <property type="component" value="Unassembled WGS sequence"/>
</dbReference>
<evidence type="ECO:0000313" key="3">
    <source>
        <dbReference type="Proteomes" id="UP000605361"/>
    </source>
</evidence>
<dbReference type="EMBL" id="JADOGI010000181">
    <property type="protein sequence ID" value="MBF8191883.1"/>
    <property type="molecule type" value="Genomic_DNA"/>
</dbReference>
<dbReference type="PANTHER" id="PTHR36437">
    <property type="entry name" value="GLYOXALASE/BLEOMYCIN RESISTANCE PROTEIN/DIOXYGENASE"/>
    <property type="match status" value="1"/>
</dbReference>
<proteinExistence type="predicted"/>
<reference evidence="2" key="1">
    <citation type="submission" date="2020-11" db="EMBL/GenBank/DDBJ databases">
        <title>Whole-genome analyses of Nonomuraea sp. K274.</title>
        <authorList>
            <person name="Veyisoglu A."/>
        </authorList>
    </citation>
    <scope>NUCLEOTIDE SEQUENCE</scope>
    <source>
        <strain evidence="2">K274</strain>
    </source>
</reference>
<protein>
    <submittedName>
        <fullName evidence="2">VOC family protein</fullName>
    </submittedName>
</protein>
<dbReference type="PANTHER" id="PTHR36437:SF2">
    <property type="entry name" value="GLYOXALASE_BLEOMYCIN RESISTANCE PROTEIN_DIOXYGENASE"/>
    <property type="match status" value="1"/>
</dbReference>
<dbReference type="SUPFAM" id="SSF54593">
    <property type="entry name" value="Glyoxalase/Bleomycin resistance protein/Dihydroxybiphenyl dioxygenase"/>
    <property type="match status" value="1"/>
</dbReference>
<accession>A0A931AJY5</accession>
<dbReference type="Gene3D" id="3.10.180.10">
    <property type="entry name" value="2,3-Dihydroxybiphenyl 1,2-Dioxygenase, domain 1"/>
    <property type="match status" value="1"/>
</dbReference>
<name>A0A931AJY5_9ACTN</name>
<sequence>MTISISQVNIYVEDQQRAVDFWTGKMGFTITTDMPYGEDRWIDVEPPGGGTRLVIHKAAPDWPAPGLVKDGKPNYVMFQADDIVKAHAELAARGVRFTQEPTQQPWGWSAVFSDDDGNLFHLGQGESPAT</sequence>
<evidence type="ECO:0000313" key="2">
    <source>
        <dbReference type="EMBL" id="MBF8191883.1"/>
    </source>
</evidence>
<dbReference type="InterPro" id="IPR029068">
    <property type="entry name" value="Glyas_Bleomycin-R_OHBP_Dase"/>
</dbReference>
<dbReference type="InterPro" id="IPR037523">
    <property type="entry name" value="VOC_core"/>
</dbReference>
<dbReference type="PROSITE" id="PS51819">
    <property type="entry name" value="VOC"/>
    <property type="match status" value="1"/>
</dbReference>
<dbReference type="InterPro" id="IPR004360">
    <property type="entry name" value="Glyas_Fos-R_dOase_dom"/>
</dbReference>